<evidence type="ECO:0000256" key="4">
    <source>
        <dbReference type="ARBA" id="ARBA00023014"/>
    </source>
</evidence>
<gene>
    <name evidence="7" type="primary">hyfA</name>
    <name evidence="7" type="ORF">KM92DES2_10475</name>
</gene>
<feature type="region of interest" description="Disordered" evidence="5">
    <location>
        <begin position="188"/>
        <end position="209"/>
    </location>
</feature>
<dbReference type="SUPFAM" id="SSF54862">
    <property type="entry name" value="4Fe-4S ferredoxins"/>
    <property type="match status" value="1"/>
</dbReference>
<dbReference type="PANTHER" id="PTHR42859:SF16">
    <property type="entry name" value="FORMATE HYDROGENLYASE SUBUNIT 2-RELATED"/>
    <property type="match status" value="1"/>
</dbReference>
<dbReference type="AlphaFoldDB" id="A0A212J3N8"/>
<dbReference type="InterPro" id="IPR050294">
    <property type="entry name" value="RnfB_subfamily"/>
</dbReference>
<keyword evidence="4" id="KW-0411">Iron-sulfur</keyword>
<feature type="domain" description="4Fe-4S ferredoxin-type" evidence="6">
    <location>
        <begin position="3"/>
        <end position="22"/>
    </location>
</feature>
<feature type="domain" description="4Fe-4S ferredoxin-type" evidence="6">
    <location>
        <begin position="141"/>
        <end position="172"/>
    </location>
</feature>
<dbReference type="InterPro" id="IPR017900">
    <property type="entry name" value="4Fe4S_Fe_S_CS"/>
</dbReference>
<feature type="domain" description="4Fe-4S ferredoxin-type" evidence="6">
    <location>
        <begin position="73"/>
        <end position="102"/>
    </location>
</feature>
<dbReference type="Pfam" id="PF00037">
    <property type="entry name" value="Fer4"/>
    <property type="match status" value="1"/>
</dbReference>
<dbReference type="Gene3D" id="3.30.70.20">
    <property type="match status" value="2"/>
</dbReference>
<dbReference type="PROSITE" id="PS51379">
    <property type="entry name" value="4FE4S_FER_2"/>
    <property type="match status" value="3"/>
</dbReference>
<evidence type="ECO:0000313" key="7">
    <source>
        <dbReference type="EMBL" id="SBV94004.1"/>
    </source>
</evidence>
<dbReference type="GO" id="GO:0046872">
    <property type="term" value="F:metal ion binding"/>
    <property type="evidence" value="ECO:0007669"/>
    <property type="project" value="UniProtKB-KW"/>
</dbReference>
<accession>A0A212J3N8</accession>
<keyword evidence="2" id="KW-0479">Metal-binding</keyword>
<dbReference type="EMBL" id="FLUP01000001">
    <property type="protein sequence ID" value="SBV94004.1"/>
    <property type="molecule type" value="Genomic_DNA"/>
</dbReference>
<keyword evidence="3" id="KW-0408">Iron</keyword>
<dbReference type="PROSITE" id="PS00198">
    <property type="entry name" value="4FE4S_FER_1"/>
    <property type="match status" value="1"/>
</dbReference>
<reference evidence="7" key="1">
    <citation type="submission" date="2016-04" db="EMBL/GenBank/DDBJ databases">
        <authorList>
            <person name="Evans L.H."/>
            <person name="Alamgir A."/>
            <person name="Owens N."/>
            <person name="Weber N.D."/>
            <person name="Virtaneva K."/>
            <person name="Barbian K."/>
            <person name="Babar A."/>
            <person name="Rosenke K."/>
        </authorList>
    </citation>
    <scope>NUCLEOTIDE SEQUENCE</scope>
    <source>
        <strain evidence="7">92-2</strain>
    </source>
</reference>
<keyword evidence="1" id="KW-0004">4Fe-4S</keyword>
<dbReference type="PANTHER" id="PTHR42859">
    <property type="entry name" value="OXIDOREDUCTASE"/>
    <property type="match status" value="1"/>
</dbReference>
<dbReference type="GO" id="GO:0051539">
    <property type="term" value="F:4 iron, 4 sulfur cluster binding"/>
    <property type="evidence" value="ECO:0007669"/>
    <property type="project" value="UniProtKB-KW"/>
</dbReference>
<evidence type="ECO:0000256" key="1">
    <source>
        <dbReference type="ARBA" id="ARBA00022485"/>
    </source>
</evidence>
<organism evidence="7">
    <name type="scientific">uncultured Desulfovibrio sp</name>
    <dbReference type="NCBI Taxonomy" id="167968"/>
    <lineage>
        <taxon>Bacteria</taxon>
        <taxon>Pseudomonadati</taxon>
        <taxon>Thermodesulfobacteriota</taxon>
        <taxon>Desulfovibrionia</taxon>
        <taxon>Desulfovibrionales</taxon>
        <taxon>Desulfovibrionaceae</taxon>
        <taxon>Desulfovibrio</taxon>
        <taxon>environmental samples</taxon>
    </lineage>
</organism>
<dbReference type="InterPro" id="IPR017896">
    <property type="entry name" value="4Fe4S_Fe-S-bd"/>
</dbReference>
<evidence type="ECO:0000256" key="2">
    <source>
        <dbReference type="ARBA" id="ARBA00022723"/>
    </source>
</evidence>
<name>A0A212J3N8_9BACT</name>
<evidence type="ECO:0000256" key="5">
    <source>
        <dbReference type="SAM" id="MobiDB-lite"/>
    </source>
</evidence>
<dbReference type="CDD" id="cd10554">
    <property type="entry name" value="HycB_like"/>
    <property type="match status" value="1"/>
</dbReference>
<evidence type="ECO:0000256" key="3">
    <source>
        <dbReference type="ARBA" id="ARBA00023004"/>
    </source>
</evidence>
<protein>
    <submittedName>
        <fullName evidence="7">Hydrogenase 4, 4Fe-4S subunit</fullName>
    </submittedName>
</protein>
<sequence length="209" mass="22485">MNHFIFADPVKCIGCNTCMAACSLAHEQQGLLSRPRLEVMRYGNGTAPVSCRHCEDMPCAKVCPVNAITATGHSVHINESNCIGCKLCGLACPFGAITPAADRPAGHPEVYEHYVPEEELADAPGSNYSMPPFLAWNVGRRTVAVKCDQCYFRSRPACVEACPTTALRLVDEKTLAELQNSKRVAALEQEKHGDDAAPAAITMSGVQHA</sequence>
<evidence type="ECO:0000259" key="6">
    <source>
        <dbReference type="PROSITE" id="PS51379"/>
    </source>
</evidence>
<dbReference type="RefSeq" id="WP_215647017.1">
    <property type="nucleotide sequence ID" value="NZ_CAKSVL010000005.1"/>
</dbReference>
<proteinExistence type="predicted"/>